<evidence type="ECO:0000256" key="1">
    <source>
        <dbReference type="SAM" id="MobiDB-lite"/>
    </source>
</evidence>
<gene>
    <name evidence="2" type="primary">P0461B08.9</name>
</gene>
<feature type="region of interest" description="Disordered" evidence="1">
    <location>
        <begin position="1"/>
        <end position="35"/>
    </location>
</feature>
<organism evidence="2 3">
    <name type="scientific">Oryza sativa subsp. japonica</name>
    <name type="common">Rice</name>
    <dbReference type="NCBI Taxonomy" id="39947"/>
    <lineage>
        <taxon>Eukaryota</taxon>
        <taxon>Viridiplantae</taxon>
        <taxon>Streptophyta</taxon>
        <taxon>Embryophyta</taxon>
        <taxon>Tracheophyta</taxon>
        <taxon>Spermatophyta</taxon>
        <taxon>Magnoliopsida</taxon>
        <taxon>Liliopsida</taxon>
        <taxon>Poales</taxon>
        <taxon>Poaceae</taxon>
        <taxon>BOP clade</taxon>
        <taxon>Oryzoideae</taxon>
        <taxon>Oryzeae</taxon>
        <taxon>Oryzinae</taxon>
        <taxon>Oryza</taxon>
        <taxon>Oryza sativa</taxon>
    </lineage>
</organism>
<reference evidence="3" key="2">
    <citation type="journal article" date="2008" name="Nucleic Acids Res.">
        <title>The rice annotation project database (RAP-DB): 2008 update.</title>
        <authorList>
            <consortium name="The rice annotation project (RAP)"/>
        </authorList>
    </citation>
    <scope>GENOME REANNOTATION</scope>
    <source>
        <strain evidence="3">cv. Nipponbare</strain>
    </source>
</reference>
<dbReference type="Proteomes" id="UP000000763">
    <property type="component" value="Chromosome 2"/>
</dbReference>
<dbReference type="EMBL" id="AP005108">
    <property type="protein sequence ID" value="BAD28389.1"/>
    <property type="molecule type" value="Genomic_DNA"/>
</dbReference>
<reference evidence="3" key="1">
    <citation type="journal article" date="2005" name="Nature">
        <title>The map-based sequence of the rice genome.</title>
        <authorList>
            <consortium name="International rice genome sequencing project (IRGSP)"/>
            <person name="Matsumoto T."/>
            <person name="Wu J."/>
            <person name="Kanamori H."/>
            <person name="Katayose Y."/>
            <person name="Fujisawa M."/>
            <person name="Namiki N."/>
            <person name="Mizuno H."/>
            <person name="Yamamoto K."/>
            <person name="Antonio B.A."/>
            <person name="Baba T."/>
            <person name="Sakata K."/>
            <person name="Nagamura Y."/>
            <person name="Aoki H."/>
            <person name="Arikawa K."/>
            <person name="Arita K."/>
            <person name="Bito T."/>
            <person name="Chiden Y."/>
            <person name="Fujitsuka N."/>
            <person name="Fukunaka R."/>
            <person name="Hamada M."/>
            <person name="Harada C."/>
            <person name="Hayashi A."/>
            <person name="Hijishita S."/>
            <person name="Honda M."/>
            <person name="Hosokawa S."/>
            <person name="Ichikawa Y."/>
            <person name="Idonuma A."/>
            <person name="Iijima M."/>
            <person name="Ikeda M."/>
            <person name="Ikeno M."/>
            <person name="Ito K."/>
            <person name="Ito S."/>
            <person name="Ito T."/>
            <person name="Ito Y."/>
            <person name="Ito Y."/>
            <person name="Iwabuchi A."/>
            <person name="Kamiya K."/>
            <person name="Karasawa W."/>
            <person name="Kurita K."/>
            <person name="Katagiri S."/>
            <person name="Kikuta A."/>
            <person name="Kobayashi H."/>
            <person name="Kobayashi N."/>
            <person name="Machita K."/>
            <person name="Maehara T."/>
            <person name="Masukawa M."/>
            <person name="Mizubayashi T."/>
            <person name="Mukai Y."/>
            <person name="Nagasaki H."/>
            <person name="Nagata Y."/>
            <person name="Naito S."/>
            <person name="Nakashima M."/>
            <person name="Nakama Y."/>
            <person name="Nakamichi Y."/>
            <person name="Nakamura M."/>
            <person name="Meguro A."/>
            <person name="Negishi M."/>
            <person name="Ohta I."/>
            <person name="Ohta T."/>
            <person name="Okamoto M."/>
            <person name="Ono N."/>
            <person name="Saji S."/>
            <person name="Sakaguchi M."/>
            <person name="Sakai K."/>
            <person name="Shibata M."/>
            <person name="Shimokawa T."/>
            <person name="Song J."/>
            <person name="Takazaki Y."/>
            <person name="Terasawa K."/>
            <person name="Tsugane M."/>
            <person name="Tsuji K."/>
            <person name="Ueda S."/>
            <person name="Waki K."/>
            <person name="Yamagata H."/>
            <person name="Yamamoto M."/>
            <person name="Yamamoto S."/>
            <person name="Yamane H."/>
            <person name="Yoshiki S."/>
            <person name="Yoshihara R."/>
            <person name="Yukawa K."/>
            <person name="Zhong H."/>
            <person name="Yano M."/>
            <person name="Yuan Q."/>
            <person name="Ouyang S."/>
            <person name="Liu J."/>
            <person name="Jones K.M."/>
            <person name="Gansberger K."/>
            <person name="Moffat K."/>
            <person name="Hill J."/>
            <person name="Bera J."/>
            <person name="Fadrosh D."/>
            <person name="Jin S."/>
            <person name="Johri S."/>
            <person name="Kim M."/>
            <person name="Overton L."/>
            <person name="Reardon M."/>
            <person name="Tsitrin T."/>
            <person name="Vuong H."/>
            <person name="Weaver B."/>
            <person name="Ciecko A."/>
            <person name="Tallon L."/>
            <person name="Jackson J."/>
            <person name="Pai G."/>
            <person name="Aken S.V."/>
            <person name="Utterback T."/>
            <person name="Reidmuller S."/>
            <person name="Feldblyum T."/>
            <person name="Hsiao J."/>
            <person name="Zismann V."/>
            <person name="Iobst S."/>
            <person name="de Vazeille A.R."/>
            <person name="Buell C.R."/>
            <person name="Ying K."/>
            <person name="Li Y."/>
            <person name="Lu T."/>
            <person name="Huang Y."/>
            <person name="Zhao Q."/>
            <person name="Feng Q."/>
            <person name="Zhang L."/>
            <person name="Zhu J."/>
            <person name="Weng Q."/>
            <person name="Mu J."/>
            <person name="Lu Y."/>
            <person name="Fan D."/>
            <person name="Liu Y."/>
            <person name="Guan J."/>
            <person name="Zhang Y."/>
            <person name="Yu S."/>
            <person name="Liu X."/>
            <person name="Zhang Y."/>
            <person name="Hong G."/>
            <person name="Han B."/>
            <person name="Choisne N."/>
            <person name="Demange N."/>
            <person name="Orjeda G."/>
            <person name="Samain S."/>
            <person name="Cattolico L."/>
            <person name="Pelletier E."/>
            <person name="Couloux A."/>
            <person name="Segurens B."/>
            <person name="Wincker P."/>
            <person name="D'Hont A."/>
            <person name="Scarpelli C."/>
            <person name="Weissenbach J."/>
            <person name="Salanoubat M."/>
            <person name="Quetier F."/>
            <person name="Yu Y."/>
            <person name="Kim H.R."/>
            <person name="Rambo T."/>
            <person name="Currie J."/>
            <person name="Collura K."/>
            <person name="Luo M."/>
            <person name="Yang T."/>
            <person name="Ammiraju J.S.S."/>
            <person name="Engler F."/>
            <person name="Soderlund C."/>
            <person name="Wing R.A."/>
            <person name="Palmer L.E."/>
            <person name="de la Bastide M."/>
            <person name="Spiegel L."/>
            <person name="Nascimento L."/>
            <person name="Zutavern T."/>
            <person name="O'Shaughnessy A."/>
            <person name="Dike S."/>
            <person name="Dedhia N."/>
            <person name="Preston R."/>
            <person name="Balija V."/>
            <person name="McCombie W.R."/>
            <person name="Chow T."/>
            <person name="Chen H."/>
            <person name="Chung M."/>
            <person name="Chen C."/>
            <person name="Shaw J."/>
            <person name="Wu H."/>
            <person name="Hsiao K."/>
            <person name="Chao Y."/>
            <person name="Chu M."/>
            <person name="Cheng C."/>
            <person name="Hour A."/>
            <person name="Lee P."/>
            <person name="Lin S."/>
            <person name="Lin Y."/>
            <person name="Liou J."/>
            <person name="Liu S."/>
            <person name="Hsing Y."/>
            <person name="Raghuvanshi S."/>
            <person name="Mohanty A."/>
            <person name="Bharti A.K."/>
            <person name="Gaur A."/>
            <person name="Gupta V."/>
            <person name="Kumar D."/>
            <person name="Ravi V."/>
            <person name="Vij S."/>
            <person name="Kapur A."/>
            <person name="Khurana P."/>
            <person name="Khurana P."/>
            <person name="Khurana J.P."/>
            <person name="Tyagi A.K."/>
            <person name="Gaikwad K."/>
            <person name="Singh A."/>
            <person name="Dalal V."/>
            <person name="Srivastava S."/>
            <person name="Dixit A."/>
            <person name="Pal A.K."/>
            <person name="Ghazi I.A."/>
            <person name="Yadav M."/>
            <person name="Pandit A."/>
            <person name="Bhargava A."/>
            <person name="Sureshbabu K."/>
            <person name="Batra K."/>
            <person name="Sharma T.R."/>
            <person name="Mohapatra T."/>
            <person name="Singh N.K."/>
            <person name="Messing J."/>
            <person name="Nelson A.B."/>
            <person name="Fuks G."/>
            <person name="Kavchok S."/>
            <person name="Keizer G."/>
            <person name="Linton E."/>
            <person name="Llaca V."/>
            <person name="Song R."/>
            <person name="Tanyolac B."/>
            <person name="Young S."/>
            <person name="Ho-Il K."/>
            <person name="Hahn J.H."/>
            <person name="Sangsakoo G."/>
            <person name="Vanavichit A."/>
            <person name="de Mattos Luiz.A.T."/>
            <person name="Zimmer P.D."/>
            <person name="Malone G."/>
            <person name="Dellagostin O."/>
            <person name="de Oliveira A.C."/>
            <person name="Bevan M."/>
            <person name="Bancroft I."/>
            <person name="Minx P."/>
            <person name="Cordum H."/>
            <person name="Wilson R."/>
            <person name="Cheng Z."/>
            <person name="Jin W."/>
            <person name="Jiang J."/>
            <person name="Leong S.A."/>
            <person name="Iwama H."/>
            <person name="Gojobori T."/>
            <person name="Itoh T."/>
            <person name="Niimura Y."/>
            <person name="Fujii Y."/>
            <person name="Habara T."/>
            <person name="Sakai H."/>
            <person name="Sato Y."/>
            <person name="Wilson G."/>
            <person name="Kumar K."/>
            <person name="McCouch S."/>
            <person name="Juretic N."/>
            <person name="Hoen D."/>
            <person name="Wright S."/>
            <person name="Bruskiewich R."/>
            <person name="Bureau T."/>
            <person name="Miyao A."/>
            <person name="Hirochika H."/>
            <person name="Nishikawa T."/>
            <person name="Kadowaki K."/>
            <person name="Sugiura M."/>
            <person name="Burr B."/>
            <person name="Sasaki T."/>
        </authorList>
    </citation>
    <scope>NUCLEOTIDE SEQUENCE [LARGE SCALE GENOMIC DNA]</scope>
    <source>
        <strain evidence="3">cv. Nipponbare</strain>
    </source>
</reference>
<proteinExistence type="predicted"/>
<accession>Q6ESI1</accession>
<name>Q6ESI1_ORYSJ</name>
<evidence type="ECO:0000313" key="3">
    <source>
        <dbReference type="Proteomes" id="UP000000763"/>
    </source>
</evidence>
<sequence>MVTGDRRCGGSRRTPGATSARRMGIGASGGRGDEIRGRGRMGWIRMLTGVPELRLSSAEAHTRFRHIVFEASTYRRRPTTATLLPAGHRPPHTSPAIQCPASSSCACTNTHGVSDARDYAQASQRYSISQLLEILSPISTVWLTYDHDTDAAQMRSELPCNDVTV</sequence>
<evidence type="ECO:0000313" key="2">
    <source>
        <dbReference type="EMBL" id="BAD28389.1"/>
    </source>
</evidence>
<protein>
    <submittedName>
        <fullName evidence="2">Uncharacterized protein</fullName>
    </submittedName>
</protein>
<dbReference type="AlphaFoldDB" id="Q6ESI1"/>